<dbReference type="PANTHER" id="PTHR11070">
    <property type="entry name" value="UVRD / RECB / PCRA DNA HELICASE FAMILY MEMBER"/>
    <property type="match status" value="1"/>
</dbReference>
<dbReference type="InterPro" id="IPR011604">
    <property type="entry name" value="PDDEXK-like_dom_sf"/>
</dbReference>
<evidence type="ECO:0000256" key="11">
    <source>
        <dbReference type="ARBA" id="ARBA00023235"/>
    </source>
</evidence>
<dbReference type="Pfam" id="PF00580">
    <property type="entry name" value="UvrD-helicase"/>
    <property type="match status" value="1"/>
</dbReference>
<keyword evidence="6 15" id="KW-0347">Helicase</keyword>
<dbReference type="InterPro" id="IPR038726">
    <property type="entry name" value="PDDEXK_AddAB-type"/>
</dbReference>
<evidence type="ECO:0000256" key="16">
    <source>
        <dbReference type="SAM" id="MobiDB-lite"/>
    </source>
</evidence>
<evidence type="ECO:0000256" key="5">
    <source>
        <dbReference type="ARBA" id="ARBA00022801"/>
    </source>
</evidence>
<comment type="catalytic activity">
    <reaction evidence="12">
        <text>Couples ATP hydrolysis with the unwinding of duplex DNA by translocating in the 3'-5' direction.</text>
        <dbReference type="EC" id="5.6.2.4"/>
    </reaction>
</comment>
<dbReference type="KEGG" id="mliy:RYJ27_03640"/>
<protein>
    <recommendedName>
        <fullName evidence="13">DNA 3'-5' helicase</fullName>
        <ecNumber evidence="13">5.6.2.4</ecNumber>
    </recommendedName>
</protein>
<dbReference type="PROSITE" id="PS51217">
    <property type="entry name" value="UVRD_HELICASE_CTER"/>
    <property type="match status" value="1"/>
</dbReference>
<sequence length="1060" mass="113324">MPDSLPTRAGGRIDEPDEPDEPDELDPPALPGLDEHQERVVGLEASASGVVVGGPGSGKTAALIARVSALLRSDAVDPDQILVLTPTRASATSLRDRLQVAADRPTAGPLARSVAAFAFQIVRAQAVHAGEEPPQLLTGADEDQIIQDLLAGDAEDAADGNDRWPAWLPPDVRETRAFRTEVRTFLAECAALGIDDGALARLARAGGREAWEAMASFLGEYREVRRSMRGAHRDAAGLVREAAAITTMAASDDAALGAASALRVILVDDAQELTVAGVHLLEAWRRRGVAVLAFGDPDVGSGAFRGASPAHFARLAASLGSVHVLHGTHRGTPAMIALARRVTARIGTSGIAAHRAAPVPPAADDTSVRVLTARSASEELDRIARLLRERHVFDGVPWHDCAVISHDSAQVRVLEAELAAREVPTRAAGPGTPLGSRSPVRDLLGVIALAAREPASWTAEDVEGVLSGSICGLDPIGLRRLRLAMRHADLASGGSTPPREMLRSALANPLEFSFVDTREAHRAARAAHTLRRVREGLARRETPHELLWSVWEESGLERSWATASRGHGPLAAQADRDLDAVVALFEAAKRFVERTPDEDAMVFVRHVLDSDVAEDSLTAPAVAPAVRVLTPAAALGEQFDTVVVAGVQEGVWPNTRLRGGLLETWRLADAIVSGGAHEPDVLDRRREALHDELRLFVRAVTRARAMLAVSAVDDDDTGPSILFDLLPAPSVPPAGSEHPLSLRGLVARHRRTLTSGRADDPRAAGELVLLAQEGVAGAAPGEWYGMLPPTSTAALRSPEEQVRVSPSRVHTLEECELNWVIAELGGETASAAAGLGTILHSALETAGATDEESLWRVVEDRWGELEFEAPWRERAERHRARDLVRRLHRYLVSFEREGGRLLDAEPHFEIPLTPGDEHRGEVVLSGYIDRVEVTGAGEVVIVDLKTGKREPQTDAKVVDNPQLAAYQLALEHGLIPGADGLRPGGAKLLVLVPTATRRDWAEPRQAPLDDAARAAFLSRIDTAAATMAGAAFRAPFDEHCRKDHSYGLCRIHTIGAVSAP</sequence>
<evidence type="ECO:0000256" key="9">
    <source>
        <dbReference type="ARBA" id="ARBA00023125"/>
    </source>
</evidence>
<name>A0AAU0MJP3_9MICO</name>
<dbReference type="GO" id="GO:0003677">
    <property type="term" value="F:DNA binding"/>
    <property type="evidence" value="ECO:0007669"/>
    <property type="project" value="UniProtKB-KW"/>
</dbReference>
<feature type="region of interest" description="Disordered" evidence="16">
    <location>
        <begin position="1"/>
        <end position="33"/>
    </location>
</feature>
<dbReference type="AlphaFoldDB" id="A0AAU0MJP3"/>
<comment type="catalytic activity">
    <reaction evidence="14">
        <text>ATP + H2O = ADP + phosphate + H(+)</text>
        <dbReference type="Rhea" id="RHEA:13065"/>
        <dbReference type="ChEBI" id="CHEBI:15377"/>
        <dbReference type="ChEBI" id="CHEBI:15378"/>
        <dbReference type="ChEBI" id="CHEBI:30616"/>
        <dbReference type="ChEBI" id="CHEBI:43474"/>
        <dbReference type="ChEBI" id="CHEBI:456216"/>
        <dbReference type="EC" id="5.6.2.4"/>
    </reaction>
</comment>
<dbReference type="PANTHER" id="PTHR11070:SF59">
    <property type="entry name" value="DNA 3'-5' HELICASE"/>
    <property type="match status" value="1"/>
</dbReference>
<dbReference type="GO" id="GO:0004527">
    <property type="term" value="F:exonuclease activity"/>
    <property type="evidence" value="ECO:0007669"/>
    <property type="project" value="UniProtKB-KW"/>
</dbReference>
<dbReference type="InterPro" id="IPR014017">
    <property type="entry name" value="DNA_helicase_UvrD-like_C"/>
</dbReference>
<dbReference type="GO" id="GO:0005829">
    <property type="term" value="C:cytosol"/>
    <property type="evidence" value="ECO:0007669"/>
    <property type="project" value="TreeGrafter"/>
</dbReference>
<accession>A0AAU0MJP3</accession>
<proteinExistence type="inferred from homology"/>
<evidence type="ECO:0000256" key="7">
    <source>
        <dbReference type="ARBA" id="ARBA00022839"/>
    </source>
</evidence>
<keyword evidence="20" id="KW-1185">Reference proteome</keyword>
<comment type="similarity">
    <text evidence="1">Belongs to the helicase family. UvrD subfamily.</text>
</comment>
<evidence type="ECO:0000256" key="2">
    <source>
        <dbReference type="ARBA" id="ARBA00022722"/>
    </source>
</evidence>
<evidence type="ECO:0000256" key="13">
    <source>
        <dbReference type="ARBA" id="ARBA00034808"/>
    </source>
</evidence>
<evidence type="ECO:0000313" key="19">
    <source>
        <dbReference type="EMBL" id="WOQ70315.1"/>
    </source>
</evidence>
<dbReference type="GO" id="GO:0005524">
    <property type="term" value="F:ATP binding"/>
    <property type="evidence" value="ECO:0007669"/>
    <property type="project" value="UniProtKB-UniRule"/>
</dbReference>
<keyword evidence="2" id="KW-0540">Nuclease</keyword>
<dbReference type="GO" id="GO:0000725">
    <property type="term" value="P:recombinational repair"/>
    <property type="evidence" value="ECO:0007669"/>
    <property type="project" value="TreeGrafter"/>
</dbReference>
<dbReference type="Gene3D" id="1.10.486.10">
    <property type="entry name" value="PCRA, domain 4"/>
    <property type="match status" value="1"/>
</dbReference>
<evidence type="ECO:0000256" key="15">
    <source>
        <dbReference type="PROSITE-ProRule" id="PRU00560"/>
    </source>
</evidence>
<evidence type="ECO:0000259" key="18">
    <source>
        <dbReference type="PROSITE" id="PS51217"/>
    </source>
</evidence>
<keyword evidence="3 15" id="KW-0547">Nucleotide-binding</keyword>
<evidence type="ECO:0000256" key="3">
    <source>
        <dbReference type="ARBA" id="ARBA00022741"/>
    </source>
</evidence>
<dbReference type="SUPFAM" id="SSF52980">
    <property type="entry name" value="Restriction endonuclease-like"/>
    <property type="match status" value="1"/>
</dbReference>
<evidence type="ECO:0000259" key="17">
    <source>
        <dbReference type="PROSITE" id="PS51198"/>
    </source>
</evidence>
<feature type="binding site" evidence="15">
    <location>
        <begin position="53"/>
        <end position="60"/>
    </location>
    <ligand>
        <name>ATP</name>
        <dbReference type="ChEBI" id="CHEBI:30616"/>
    </ligand>
</feature>
<organism evidence="19 20">
    <name type="scientific">Microbacterium limosum</name>
    <dbReference type="NCBI Taxonomy" id="3079935"/>
    <lineage>
        <taxon>Bacteria</taxon>
        <taxon>Bacillati</taxon>
        <taxon>Actinomycetota</taxon>
        <taxon>Actinomycetes</taxon>
        <taxon>Micrococcales</taxon>
        <taxon>Microbacteriaceae</taxon>
        <taxon>Microbacterium</taxon>
    </lineage>
</organism>
<dbReference type="InterPro" id="IPR000212">
    <property type="entry name" value="DNA_helicase_UvrD/REP"/>
</dbReference>
<dbReference type="Gene3D" id="1.10.10.160">
    <property type="match status" value="1"/>
</dbReference>
<dbReference type="Gene3D" id="3.90.320.10">
    <property type="match status" value="1"/>
</dbReference>
<evidence type="ECO:0000256" key="4">
    <source>
        <dbReference type="ARBA" id="ARBA00022763"/>
    </source>
</evidence>
<evidence type="ECO:0000256" key="1">
    <source>
        <dbReference type="ARBA" id="ARBA00009922"/>
    </source>
</evidence>
<evidence type="ECO:0000256" key="6">
    <source>
        <dbReference type="ARBA" id="ARBA00022806"/>
    </source>
</evidence>
<keyword evidence="8 15" id="KW-0067">ATP-binding</keyword>
<dbReference type="PROSITE" id="PS51198">
    <property type="entry name" value="UVRD_HELICASE_ATP_BIND"/>
    <property type="match status" value="1"/>
</dbReference>
<dbReference type="Pfam" id="PF12705">
    <property type="entry name" value="PDDEXK_1"/>
    <property type="match status" value="1"/>
</dbReference>
<dbReference type="InterPro" id="IPR013986">
    <property type="entry name" value="DExx_box_DNA_helicase_dom_sf"/>
</dbReference>
<dbReference type="Proteomes" id="UP001329313">
    <property type="component" value="Chromosome"/>
</dbReference>
<dbReference type="Gene3D" id="3.40.50.300">
    <property type="entry name" value="P-loop containing nucleotide triphosphate hydrolases"/>
    <property type="match status" value="2"/>
</dbReference>
<feature type="domain" description="UvrD-like helicase C-terminal" evidence="18">
    <location>
        <begin position="337"/>
        <end position="636"/>
    </location>
</feature>
<dbReference type="InterPro" id="IPR014016">
    <property type="entry name" value="UvrD-like_ATP-bd"/>
</dbReference>
<dbReference type="RefSeq" id="WP_330171396.1">
    <property type="nucleotide sequence ID" value="NZ_CP137080.1"/>
</dbReference>
<keyword evidence="9" id="KW-0238">DNA-binding</keyword>
<feature type="compositionally biased region" description="Acidic residues" evidence="16">
    <location>
        <begin position="15"/>
        <end position="26"/>
    </location>
</feature>
<keyword evidence="10" id="KW-0234">DNA repair</keyword>
<evidence type="ECO:0000256" key="8">
    <source>
        <dbReference type="ARBA" id="ARBA00022840"/>
    </source>
</evidence>
<dbReference type="EC" id="5.6.2.4" evidence="13"/>
<dbReference type="SUPFAM" id="SSF52540">
    <property type="entry name" value="P-loop containing nucleoside triphosphate hydrolases"/>
    <property type="match status" value="1"/>
</dbReference>
<keyword evidence="11" id="KW-0413">Isomerase</keyword>
<evidence type="ECO:0000256" key="12">
    <source>
        <dbReference type="ARBA" id="ARBA00034617"/>
    </source>
</evidence>
<dbReference type="InterPro" id="IPR011335">
    <property type="entry name" value="Restrct_endonuc-II-like"/>
</dbReference>
<evidence type="ECO:0000256" key="14">
    <source>
        <dbReference type="ARBA" id="ARBA00048988"/>
    </source>
</evidence>
<evidence type="ECO:0000313" key="20">
    <source>
        <dbReference type="Proteomes" id="UP001329313"/>
    </source>
</evidence>
<keyword evidence="7" id="KW-0269">Exonuclease</keyword>
<keyword evidence="4" id="KW-0227">DNA damage</keyword>
<feature type="domain" description="UvrD-like helicase ATP-binding" evidence="17">
    <location>
        <begin position="32"/>
        <end position="332"/>
    </location>
</feature>
<dbReference type="InterPro" id="IPR027417">
    <property type="entry name" value="P-loop_NTPase"/>
</dbReference>
<gene>
    <name evidence="19" type="ORF">RYJ27_03640</name>
</gene>
<dbReference type="EMBL" id="CP137080">
    <property type="protein sequence ID" value="WOQ70315.1"/>
    <property type="molecule type" value="Genomic_DNA"/>
</dbReference>
<dbReference type="GO" id="GO:0033202">
    <property type="term" value="C:DNA helicase complex"/>
    <property type="evidence" value="ECO:0007669"/>
    <property type="project" value="TreeGrafter"/>
</dbReference>
<dbReference type="GO" id="GO:0043138">
    <property type="term" value="F:3'-5' DNA helicase activity"/>
    <property type="evidence" value="ECO:0007669"/>
    <property type="project" value="UniProtKB-EC"/>
</dbReference>
<evidence type="ECO:0000256" key="10">
    <source>
        <dbReference type="ARBA" id="ARBA00023204"/>
    </source>
</evidence>
<reference evidence="19 20" key="1">
    <citation type="submission" date="2023-10" db="EMBL/GenBank/DDBJ databases">
        <title>Y20.</title>
        <authorList>
            <person name="Zhang G."/>
            <person name="Ding Y."/>
        </authorList>
    </citation>
    <scope>NUCLEOTIDE SEQUENCE [LARGE SCALE GENOMIC DNA]</scope>
    <source>
        <strain evidence="19 20">Y20</strain>
    </source>
</reference>
<keyword evidence="5 15" id="KW-0378">Hydrolase</keyword>